<gene>
    <name evidence="12" type="ORF">HMPREF9195_02169</name>
</gene>
<dbReference type="PROSITE" id="PS00211">
    <property type="entry name" value="ABC_TRANSPORTER_1"/>
    <property type="match status" value="1"/>
</dbReference>
<dbReference type="InterPro" id="IPR003439">
    <property type="entry name" value="ABC_transporter-like_ATP-bd"/>
</dbReference>
<dbReference type="InterPro" id="IPR003593">
    <property type="entry name" value="AAA+_ATPase"/>
</dbReference>
<sequence length="586" mass="64512">MFDLLKKIYAVAGNQSKRITTMFICDMLKSIFEGFTLGGLGYFLLTLSRAVFQSQPVTRSNIITVFCIMVTSITGKIIFGYISDRNKNIASYTMGAENRLVIGDKLKNVHMGYFSESKLGDISGALTTVITDVETIDMMILEMMFAGSIQTVIMALFVFPYDMTTGCIIFITLVTAILFNSVFQKKTDAVTTKLTELKLQLHTDILEYVQGIGVVKAFGRTSEAIKNVTESIKKSKTGFFAVEKTVMPSLLVFSLLLKLGTTAIIVSALYRYSVGAIDVEKTLMLTVASFVVFGGFEIAGTMQRMRGAAVQNLDTLFTVKNIQALPEGSLLPQGNDDITVKNITFGYGGKEQTEEEKLFRNVDMSIPKNSVTALVGYSGSGKTSLCQLIARFWDVNSGEIKLGDTNIKDFAYDAFLSNFTFVFQDVYLFEDTIKNNIKFGKPDATDEEVIAAAKAAQCHDFIMELPNGYDTVLQEGGSNLSGGERQRISIARAMLKPSSIVILDEATSSVDPENEEKLISALDELLKNKTAIIIAHRLSTIKNADQIFVMDKGSIVQHGTHSELVQQNGIYARFVGMRETAAAWRV</sequence>
<evidence type="ECO:0000259" key="11">
    <source>
        <dbReference type="PROSITE" id="PS50929"/>
    </source>
</evidence>
<evidence type="ECO:0000313" key="12">
    <source>
        <dbReference type="EMBL" id="EPF27671.1"/>
    </source>
</evidence>
<comment type="caution">
    <text evidence="12">The sequence shown here is derived from an EMBL/GenBank/DDBJ whole genome shotgun (WGS) entry which is preliminary data.</text>
</comment>
<keyword evidence="2" id="KW-0813">Transport</keyword>
<accession>A0AA87NSK5</accession>
<feature type="transmembrane region" description="Helical" evidence="9">
    <location>
        <begin position="163"/>
        <end position="183"/>
    </location>
</feature>
<keyword evidence="6" id="KW-0067">ATP-binding</keyword>
<dbReference type="GO" id="GO:0005524">
    <property type="term" value="F:ATP binding"/>
    <property type="evidence" value="ECO:0007669"/>
    <property type="project" value="UniProtKB-KW"/>
</dbReference>
<evidence type="ECO:0000256" key="8">
    <source>
        <dbReference type="ARBA" id="ARBA00023136"/>
    </source>
</evidence>
<dbReference type="PANTHER" id="PTHR24221">
    <property type="entry name" value="ATP-BINDING CASSETTE SUB-FAMILY B"/>
    <property type="match status" value="1"/>
</dbReference>
<dbReference type="InterPro" id="IPR011527">
    <property type="entry name" value="ABC1_TM_dom"/>
</dbReference>
<organism evidence="12 13">
    <name type="scientific">Treponema medium ATCC 700293</name>
    <dbReference type="NCBI Taxonomy" id="1125700"/>
    <lineage>
        <taxon>Bacteria</taxon>
        <taxon>Pseudomonadati</taxon>
        <taxon>Spirochaetota</taxon>
        <taxon>Spirochaetia</taxon>
        <taxon>Spirochaetales</taxon>
        <taxon>Treponemataceae</taxon>
        <taxon>Treponema</taxon>
    </lineage>
</organism>
<feature type="transmembrane region" description="Helical" evidence="9">
    <location>
        <begin position="31"/>
        <end position="50"/>
    </location>
</feature>
<evidence type="ECO:0000256" key="3">
    <source>
        <dbReference type="ARBA" id="ARBA00022475"/>
    </source>
</evidence>
<dbReference type="GO" id="GO:0016887">
    <property type="term" value="F:ATP hydrolysis activity"/>
    <property type="evidence" value="ECO:0007669"/>
    <property type="project" value="InterPro"/>
</dbReference>
<name>A0AA87NSK5_TREMD</name>
<dbReference type="InterPro" id="IPR027417">
    <property type="entry name" value="P-loop_NTPase"/>
</dbReference>
<evidence type="ECO:0000313" key="13">
    <source>
        <dbReference type="Proteomes" id="UP000014634"/>
    </source>
</evidence>
<dbReference type="InterPro" id="IPR017871">
    <property type="entry name" value="ABC_transporter-like_CS"/>
</dbReference>
<keyword evidence="3" id="KW-1003">Cell membrane</keyword>
<dbReference type="SUPFAM" id="SSF90123">
    <property type="entry name" value="ABC transporter transmembrane region"/>
    <property type="match status" value="1"/>
</dbReference>
<evidence type="ECO:0000259" key="10">
    <source>
        <dbReference type="PROSITE" id="PS50893"/>
    </source>
</evidence>
<feature type="transmembrane region" description="Helical" evidence="9">
    <location>
        <begin position="282"/>
        <end position="299"/>
    </location>
</feature>
<keyword evidence="4 9" id="KW-0812">Transmembrane</keyword>
<evidence type="ECO:0000256" key="4">
    <source>
        <dbReference type="ARBA" id="ARBA00022692"/>
    </source>
</evidence>
<dbReference type="SUPFAM" id="SSF52540">
    <property type="entry name" value="P-loop containing nucleoside triphosphate hydrolases"/>
    <property type="match status" value="1"/>
</dbReference>
<evidence type="ECO:0000256" key="5">
    <source>
        <dbReference type="ARBA" id="ARBA00022741"/>
    </source>
</evidence>
<dbReference type="Gene3D" id="1.20.1560.10">
    <property type="entry name" value="ABC transporter type 1, transmembrane domain"/>
    <property type="match status" value="1"/>
</dbReference>
<dbReference type="GO" id="GO:0034040">
    <property type="term" value="F:ATPase-coupled lipid transmembrane transporter activity"/>
    <property type="evidence" value="ECO:0007669"/>
    <property type="project" value="TreeGrafter"/>
</dbReference>
<evidence type="ECO:0000256" key="1">
    <source>
        <dbReference type="ARBA" id="ARBA00004651"/>
    </source>
</evidence>
<dbReference type="EMBL" id="ATFE01000016">
    <property type="protein sequence ID" value="EPF27671.1"/>
    <property type="molecule type" value="Genomic_DNA"/>
</dbReference>
<dbReference type="PANTHER" id="PTHR24221:SF397">
    <property type="entry name" value="ABC TRANSPORTER, ATP-BINDING TRANSMEMBRANE PROTEIN"/>
    <property type="match status" value="1"/>
</dbReference>
<dbReference type="RefSeq" id="WP_016524093.1">
    <property type="nucleotide sequence ID" value="NZ_KE332517.1"/>
</dbReference>
<dbReference type="Pfam" id="PF00005">
    <property type="entry name" value="ABC_tran"/>
    <property type="match status" value="1"/>
</dbReference>
<dbReference type="GO" id="GO:0005886">
    <property type="term" value="C:plasma membrane"/>
    <property type="evidence" value="ECO:0007669"/>
    <property type="project" value="UniProtKB-SubCell"/>
</dbReference>
<dbReference type="Pfam" id="PF00664">
    <property type="entry name" value="ABC_membrane"/>
    <property type="match status" value="1"/>
</dbReference>
<evidence type="ECO:0000256" key="9">
    <source>
        <dbReference type="SAM" id="Phobius"/>
    </source>
</evidence>
<dbReference type="GO" id="GO:0140359">
    <property type="term" value="F:ABC-type transporter activity"/>
    <property type="evidence" value="ECO:0007669"/>
    <property type="project" value="InterPro"/>
</dbReference>
<dbReference type="FunFam" id="3.40.50.300:FF:000221">
    <property type="entry name" value="Multidrug ABC transporter ATP-binding protein"/>
    <property type="match status" value="1"/>
</dbReference>
<dbReference type="InterPro" id="IPR036640">
    <property type="entry name" value="ABC1_TM_sf"/>
</dbReference>
<dbReference type="AlphaFoldDB" id="A0AA87NSK5"/>
<feature type="domain" description="ABC transporter" evidence="10">
    <location>
        <begin position="338"/>
        <end position="577"/>
    </location>
</feature>
<dbReference type="Gene3D" id="3.40.50.300">
    <property type="entry name" value="P-loop containing nucleotide triphosphate hydrolases"/>
    <property type="match status" value="1"/>
</dbReference>
<dbReference type="PROSITE" id="PS50929">
    <property type="entry name" value="ABC_TM1F"/>
    <property type="match status" value="1"/>
</dbReference>
<dbReference type="PROSITE" id="PS50893">
    <property type="entry name" value="ABC_TRANSPORTER_2"/>
    <property type="match status" value="1"/>
</dbReference>
<feature type="transmembrane region" description="Helical" evidence="9">
    <location>
        <begin position="139"/>
        <end position="157"/>
    </location>
</feature>
<evidence type="ECO:0000256" key="6">
    <source>
        <dbReference type="ARBA" id="ARBA00022840"/>
    </source>
</evidence>
<protein>
    <recommendedName>
        <fullName evidence="14">ABC transporter ATP-binding protein</fullName>
    </recommendedName>
</protein>
<evidence type="ECO:0000256" key="7">
    <source>
        <dbReference type="ARBA" id="ARBA00022989"/>
    </source>
</evidence>
<proteinExistence type="predicted"/>
<keyword evidence="8 9" id="KW-0472">Membrane</keyword>
<reference evidence="12 13" key="1">
    <citation type="submission" date="2013-04" db="EMBL/GenBank/DDBJ databases">
        <title>The Genome Sequence of Treponema medium ATCC 700293.</title>
        <authorList>
            <consortium name="The Broad Institute Genomics Platform"/>
            <person name="Earl A."/>
            <person name="Ward D."/>
            <person name="Feldgarden M."/>
            <person name="Gevers D."/>
            <person name="Leonetti C."/>
            <person name="Blanton J.M."/>
            <person name="Dewhirst F.E."/>
            <person name="Izard J."/>
            <person name="Walker B."/>
            <person name="Young S."/>
            <person name="Zeng Q."/>
            <person name="Gargeya S."/>
            <person name="Fitzgerald M."/>
            <person name="Haas B."/>
            <person name="Abouelleil A."/>
            <person name="Allen A.W."/>
            <person name="Alvarado L."/>
            <person name="Arachchi H.M."/>
            <person name="Berlin A.M."/>
            <person name="Chapman S.B."/>
            <person name="Gainer-Dewar J."/>
            <person name="Goldberg J."/>
            <person name="Griggs A."/>
            <person name="Gujja S."/>
            <person name="Hansen M."/>
            <person name="Howarth C."/>
            <person name="Imamovic A."/>
            <person name="Ireland A."/>
            <person name="Larimer J."/>
            <person name="McCowan C."/>
            <person name="Murphy C."/>
            <person name="Pearson M."/>
            <person name="Poon T.W."/>
            <person name="Priest M."/>
            <person name="Roberts A."/>
            <person name="Saif S."/>
            <person name="Shea T."/>
            <person name="Sisk P."/>
            <person name="Sykes S."/>
            <person name="Wortman J."/>
            <person name="Nusbaum C."/>
            <person name="Birren B."/>
        </authorList>
    </citation>
    <scope>NUCLEOTIDE SEQUENCE [LARGE SCALE GENOMIC DNA]</scope>
    <source>
        <strain evidence="12 13">ATCC 700293</strain>
    </source>
</reference>
<feature type="transmembrane region" description="Helical" evidence="9">
    <location>
        <begin position="250"/>
        <end position="270"/>
    </location>
</feature>
<evidence type="ECO:0008006" key="14">
    <source>
        <dbReference type="Google" id="ProtNLM"/>
    </source>
</evidence>
<feature type="transmembrane region" description="Helical" evidence="9">
    <location>
        <begin position="62"/>
        <end position="82"/>
    </location>
</feature>
<dbReference type="Proteomes" id="UP000014634">
    <property type="component" value="Unassembled WGS sequence"/>
</dbReference>
<dbReference type="InterPro" id="IPR039421">
    <property type="entry name" value="Type_1_exporter"/>
</dbReference>
<keyword evidence="7 9" id="KW-1133">Transmembrane helix</keyword>
<evidence type="ECO:0000256" key="2">
    <source>
        <dbReference type="ARBA" id="ARBA00022448"/>
    </source>
</evidence>
<feature type="domain" description="ABC transmembrane type-1" evidence="11">
    <location>
        <begin position="30"/>
        <end position="308"/>
    </location>
</feature>
<keyword evidence="5" id="KW-0547">Nucleotide-binding</keyword>
<dbReference type="SMART" id="SM00382">
    <property type="entry name" value="AAA"/>
    <property type="match status" value="1"/>
</dbReference>
<comment type="subcellular location">
    <subcellularLocation>
        <location evidence="1">Cell membrane</location>
        <topology evidence="1">Multi-pass membrane protein</topology>
    </subcellularLocation>
</comment>